<proteinExistence type="predicted"/>
<sequence>MADHSKLDGPIESARTGRLPAAIALTVLTGAAAVLVLGWLARAGPFVRPAPEAAAMVPLTALGLAGIAAALLLRQAQPGPAQGLAAAVGALAALNLAVILFGQPLGLGAYLPLDRLPDDRMAPPTSLALVLLALSVPALVARNAVAAMALSVFGLSATACMTLLTLDSLGGTVPFPAFAGLSLYTALCLLALFTVVALEA</sequence>
<dbReference type="AlphaFoldDB" id="A0AAE3T9W4"/>
<evidence type="ECO:0000256" key="1">
    <source>
        <dbReference type="SAM" id="Phobius"/>
    </source>
</evidence>
<reference evidence="2" key="1">
    <citation type="submission" date="2023-03" db="EMBL/GenBank/DDBJ databases">
        <title>Multiphase analysis and comparison of six strains from genera Psychromarinibacter, Lutimaribacter, and Maritimibacter, including a novel species: Psychromarinibacter sediminicola sp. nov.</title>
        <authorList>
            <person name="Wang Y.-H."/>
            <person name="Ye M.-Q."/>
            <person name="Du Z.-J."/>
        </authorList>
    </citation>
    <scope>NUCLEOTIDE SEQUENCE</scope>
    <source>
        <strain evidence="2">C21-152</strain>
    </source>
</reference>
<feature type="transmembrane region" description="Helical" evidence="1">
    <location>
        <begin position="121"/>
        <end position="140"/>
    </location>
</feature>
<feature type="transmembrane region" description="Helical" evidence="1">
    <location>
        <begin position="147"/>
        <end position="166"/>
    </location>
</feature>
<dbReference type="EMBL" id="JARGYC010000045">
    <property type="protein sequence ID" value="MDF0602243.1"/>
    <property type="molecule type" value="Genomic_DNA"/>
</dbReference>
<feature type="transmembrane region" description="Helical" evidence="1">
    <location>
        <begin position="178"/>
        <end position="198"/>
    </location>
</feature>
<feature type="transmembrane region" description="Helical" evidence="1">
    <location>
        <begin position="84"/>
        <end position="101"/>
    </location>
</feature>
<name>A0AAE3T9W4_9RHOB</name>
<evidence type="ECO:0000313" key="2">
    <source>
        <dbReference type="EMBL" id="MDF0602243.1"/>
    </source>
</evidence>
<dbReference type="RefSeq" id="WP_275568373.1">
    <property type="nucleotide sequence ID" value="NZ_JARGYC010000045.1"/>
</dbReference>
<dbReference type="Proteomes" id="UP001220964">
    <property type="component" value="Unassembled WGS sequence"/>
</dbReference>
<feature type="transmembrane region" description="Helical" evidence="1">
    <location>
        <begin position="53"/>
        <end position="72"/>
    </location>
</feature>
<evidence type="ECO:0000313" key="3">
    <source>
        <dbReference type="Proteomes" id="UP001220964"/>
    </source>
</evidence>
<keyword evidence="1" id="KW-1133">Transmembrane helix</keyword>
<keyword evidence="1" id="KW-0472">Membrane</keyword>
<protein>
    <submittedName>
        <fullName evidence="2">Uncharacterized protein</fullName>
    </submittedName>
</protein>
<accession>A0AAE3T9W4</accession>
<keyword evidence="3" id="KW-1185">Reference proteome</keyword>
<organism evidence="2 3">
    <name type="scientific">Psychromarinibacter sediminicola</name>
    <dbReference type="NCBI Taxonomy" id="3033385"/>
    <lineage>
        <taxon>Bacteria</taxon>
        <taxon>Pseudomonadati</taxon>
        <taxon>Pseudomonadota</taxon>
        <taxon>Alphaproteobacteria</taxon>
        <taxon>Rhodobacterales</taxon>
        <taxon>Paracoccaceae</taxon>
        <taxon>Psychromarinibacter</taxon>
    </lineage>
</organism>
<feature type="transmembrane region" description="Helical" evidence="1">
    <location>
        <begin position="21"/>
        <end position="41"/>
    </location>
</feature>
<keyword evidence="1" id="KW-0812">Transmembrane</keyword>
<gene>
    <name evidence="2" type="ORF">P1J78_16000</name>
</gene>
<comment type="caution">
    <text evidence="2">The sequence shown here is derived from an EMBL/GenBank/DDBJ whole genome shotgun (WGS) entry which is preliminary data.</text>
</comment>